<gene>
    <name evidence="1" type="ORF">NUW58_g985</name>
</gene>
<name>A0ACC1PPW0_9PEZI</name>
<dbReference type="Proteomes" id="UP001143856">
    <property type="component" value="Unassembled WGS sequence"/>
</dbReference>
<dbReference type="EMBL" id="JAPDGR010000097">
    <property type="protein sequence ID" value="KAJ2996384.1"/>
    <property type="molecule type" value="Genomic_DNA"/>
</dbReference>
<proteinExistence type="predicted"/>
<evidence type="ECO:0000313" key="1">
    <source>
        <dbReference type="EMBL" id="KAJ2996384.1"/>
    </source>
</evidence>
<reference evidence="1" key="1">
    <citation type="submission" date="2022-10" db="EMBL/GenBank/DDBJ databases">
        <title>Genome Sequence of Xylaria curta.</title>
        <authorList>
            <person name="Buettner E."/>
        </authorList>
    </citation>
    <scope>NUCLEOTIDE SEQUENCE</scope>
    <source>
        <strain evidence="1">Babe10</strain>
    </source>
</reference>
<comment type="caution">
    <text evidence="1">The sequence shown here is derived from an EMBL/GenBank/DDBJ whole genome shotgun (WGS) entry which is preliminary data.</text>
</comment>
<protein>
    <submittedName>
        <fullName evidence="1">Uncharacterized protein</fullName>
    </submittedName>
</protein>
<sequence length="656" mass="71333">MNMQFCTPTGFASPYGGFPQGQGPTMSYAEPQYPLHPPYHGVPYIYGYQPHHRQQMLADRTGLCDGKTESKPRLSKEEVEKLEKVFRENPKPSSSVKAQLADGLGLERPRINNWFQNRRAKAKQERKQEEYEARRAAEKSASEPSSPDDDSYSGAPDSLGEGTHKRTQPSSAAFPHVSSPSQTTDVSQEEDDDDDDEEEEEEEEENDDVTDQGLNDANSACMQSSASTRADFADTYHSPLSIEYPQSESSGLAHTHDSGAYTQSRSMSDFGLFTSMGQDPSTALDGRTFEMLHSLPSRVERSMSTESHGSQHFTGMHSAVLSGSSTGPMFFSPVSNGDSCDMSENPFDASVSPDCHNDQASHIASQGIPTSTDSFKSPPPPANIASRRNIPRPATLQAASLRSRSFNLPKTAMDGPKRIDISSPVSSIRRISSATGMGPGRIQKSSAGPRSPFFGRPEALLRYRNRSPVGSGTPTFPGAAPPTPMTPALFDQQHAQEPAVMSASPDGGSFALGMGIASNFVQEIKEEHELKTPPTTPGMMTNFATNGFASNAFSSGFNITADQPLLTPYFHSEFPDLSVQAVPGYVETSDGLPSTPIYPNMVGPNLDHHSFTRNVISNTQYDWDANESVVSSRSSPGYPRSKQIQFTPNITPQDYH</sequence>
<organism evidence="1 2">
    <name type="scientific">Xylaria curta</name>
    <dbReference type="NCBI Taxonomy" id="42375"/>
    <lineage>
        <taxon>Eukaryota</taxon>
        <taxon>Fungi</taxon>
        <taxon>Dikarya</taxon>
        <taxon>Ascomycota</taxon>
        <taxon>Pezizomycotina</taxon>
        <taxon>Sordariomycetes</taxon>
        <taxon>Xylariomycetidae</taxon>
        <taxon>Xylariales</taxon>
        <taxon>Xylariaceae</taxon>
        <taxon>Xylaria</taxon>
    </lineage>
</organism>
<evidence type="ECO:0000313" key="2">
    <source>
        <dbReference type="Proteomes" id="UP001143856"/>
    </source>
</evidence>
<accession>A0ACC1PPW0</accession>
<keyword evidence="2" id="KW-1185">Reference proteome</keyword>